<gene>
    <name evidence="11" type="ORF">TEA_029457</name>
</gene>
<comment type="caution">
    <text evidence="11">The sequence shown here is derived from an EMBL/GenBank/DDBJ whole genome shotgun (WGS) entry which is preliminary data.</text>
</comment>
<dbReference type="Gene3D" id="1.10.8.430">
    <property type="entry name" value="Helical domain of apoptotic protease-activating factors"/>
    <property type="match status" value="1"/>
</dbReference>
<dbReference type="Gene3D" id="3.40.50.300">
    <property type="entry name" value="P-loop containing nucleotide triphosphate hydrolases"/>
    <property type="match status" value="1"/>
</dbReference>
<protein>
    <recommendedName>
        <fullName evidence="13">Disease resistance protein RPM1-like</fullName>
    </recommendedName>
</protein>
<dbReference type="AlphaFoldDB" id="A0A4S4EUR5"/>
<dbReference type="InterPro" id="IPR027417">
    <property type="entry name" value="P-loop_NTPase"/>
</dbReference>
<dbReference type="FunFam" id="3.40.50.300:FF:001091">
    <property type="entry name" value="Probable disease resistance protein At1g61300"/>
    <property type="match status" value="1"/>
</dbReference>
<evidence type="ECO:0000256" key="4">
    <source>
        <dbReference type="ARBA" id="ARBA00022741"/>
    </source>
</evidence>
<dbReference type="InterPro" id="IPR002182">
    <property type="entry name" value="NB-ARC"/>
</dbReference>
<dbReference type="InterPro" id="IPR041118">
    <property type="entry name" value="Rx_N"/>
</dbReference>
<comment type="similarity">
    <text evidence="1">Belongs to the disease resistance NB-LRR family.</text>
</comment>
<evidence type="ECO:0000256" key="1">
    <source>
        <dbReference type="ARBA" id="ARBA00008894"/>
    </source>
</evidence>
<feature type="domain" description="Disease resistance R13L4/SHOC-2-like LRR" evidence="10">
    <location>
        <begin position="554"/>
        <end position="881"/>
    </location>
</feature>
<dbReference type="InterPro" id="IPR058922">
    <property type="entry name" value="WHD_DRP"/>
</dbReference>
<evidence type="ECO:0000259" key="10">
    <source>
        <dbReference type="Pfam" id="PF23598"/>
    </source>
</evidence>
<evidence type="ECO:0000259" key="9">
    <source>
        <dbReference type="Pfam" id="PF23559"/>
    </source>
</evidence>
<dbReference type="InterPro" id="IPR038005">
    <property type="entry name" value="RX-like_CC"/>
</dbReference>
<feature type="domain" description="Disease resistance N-terminal" evidence="8">
    <location>
        <begin position="5"/>
        <end position="86"/>
    </location>
</feature>
<dbReference type="InterPro" id="IPR042197">
    <property type="entry name" value="Apaf_helical"/>
</dbReference>
<evidence type="ECO:0000256" key="3">
    <source>
        <dbReference type="ARBA" id="ARBA00022737"/>
    </source>
</evidence>
<evidence type="ECO:0000256" key="6">
    <source>
        <dbReference type="ARBA" id="ARBA00022840"/>
    </source>
</evidence>
<evidence type="ECO:0000256" key="5">
    <source>
        <dbReference type="ARBA" id="ARBA00022821"/>
    </source>
</evidence>
<keyword evidence="2" id="KW-0433">Leucine-rich repeat</keyword>
<keyword evidence="4" id="KW-0547">Nucleotide-binding</keyword>
<evidence type="ECO:0008006" key="13">
    <source>
        <dbReference type="Google" id="ProtNLM"/>
    </source>
</evidence>
<dbReference type="FunFam" id="1.10.10.10:FF:000322">
    <property type="entry name" value="Probable disease resistance protein At1g63360"/>
    <property type="match status" value="1"/>
</dbReference>
<dbReference type="InterPro" id="IPR032675">
    <property type="entry name" value="LRR_dom_sf"/>
</dbReference>
<dbReference type="InterPro" id="IPR044974">
    <property type="entry name" value="Disease_R_plants"/>
</dbReference>
<organism evidence="11 12">
    <name type="scientific">Camellia sinensis var. sinensis</name>
    <name type="common">China tea</name>
    <dbReference type="NCBI Taxonomy" id="542762"/>
    <lineage>
        <taxon>Eukaryota</taxon>
        <taxon>Viridiplantae</taxon>
        <taxon>Streptophyta</taxon>
        <taxon>Embryophyta</taxon>
        <taxon>Tracheophyta</taxon>
        <taxon>Spermatophyta</taxon>
        <taxon>Magnoliopsida</taxon>
        <taxon>eudicotyledons</taxon>
        <taxon>Gunneridae</taxon>
        <taxon>Pentapetalae</taxon>
        <taxon>asterids</taxon>
        <taxon>Ericales</taxon>
        <taxon>Theaceae</taxon>
        <taxon>Camellia</taxon>
    </lineage>
</organism>
<keyword evidence="5" id="KW-0611">Plant defense</keyword>
<dbReference type="Gene3D" id="1.20.5.4130">
    <property type="match status" value="1"/>
</dbReference>
<dbReference type="PANTHER" id="PTHR23155">
    <property type="entry name" value="DISEASE RESISTANCE PROTEIN RP"/>
    <property type="match status" value="1"/>
</dbReference>
<dbReference type="GO" id="GO:0043531">
    <property type="term" value="F:ADP binding"/>
    <property type="evidence" value="ECO:0007669"/>
    <property type="project" value="InterPro"/>
</dbReference>
<dbReference type="Gene3D" id="3.80.10.10">
    <property type="entry name" value="Ribonuclease Inhibitor"/>
    <property type="match status" value="1"/>
</dbReference>
<keyword evidence="6" id="KW-0067">ATP-binding</keyword>
<sequence length="925" mass="105331">MADTAVQFLVGSIGSLLQKEAASLGAVRGEINELKLELESTRSFLKDADEFKDDSEGLRLWVTQVRDIAYKAENIIDEFMYHMGGQLNRGGGFRSFLGRVVHLPKELLVKHRTAIKLQEISAEIKAIAKRSKRYEFGRIEEGQSSHAAPTSVQNLAESALFINDDDVVGIQKEINSLLKLLIEGEMQRTVISVWGMGGSGKTTLVAKAYNNEAVKRCFDCYVWVTVSQHYVIEDLLRKMIKELFCGRKELVPSSLSSMGYKQLMEILVEFLQQKRYVIVLDDVWDVNFWSQIKLVLLDGRNGSRIILTTRNRDIASYPYGVACHVIQHNPLEDCDAWILFCKKAFASEPNNHCPPYLKNLAWALVKKCEGLPLAVEAMGGLMASKDKSELKWGAVYDSFNWHLCKDSKLEVVKAILLLSFNGLPYYLKNCFLYCCLFPSNHWISAHKLVRLWMAEGFVEERKGLTPEEVAKGYLKELISRSLLQVTRKNNTFLRPKLCKLHDLMRELALSVSEQDHFCSIYDPQGIKDERIDRRFSIHTFGHAILQLCRTDMSQVRSFFAFHFDKCHTFPLDPFLSGFRLLRVLELRDVPIDSVPRTIGKLFNLRYLNLKGTRIKELPKSLGRLMNLQTLDLRNTMVKALPEGLGKLHNLRHLLAYDGDTGKEVFTYMIGVQVPADVLKLKNLQVLTSVEANGDIIRGIGNMTQLKRIGLTKVKEEDQLALCASLQKLKLLRHLLVMVSNEEETLRMDALSSPPPLLRKLTLIGRLNCVPPWFSSLSSIVHLHLHWSRLMEDPIPYINALPNLERLAFVNAYDHGIKKLCFHEGFPKLQHLSVLVSPELVEIIIEKGAMPSLSRISLCVCTKLKKVPLGIEYLTNLQELELKDVSDELVNSIRGEESFDHPRVRHIPVINHYQQTTSFCKFESLS</sequence>
<dbReference type="SUPFAM" id="SSF52540">
    <property type="entry name" value="P-loop containing nucleoside triphosphate hydrolases"/>
    <property type="match status" value="1"/>
</dbReference>
<feature type="domain" description="NB-ARC" evidence="7">
    <location>
        <begin position="171"/>
        <end position="347"/>
    </location>
</feature>
<dbReference type="Proteomes" id="UP000306102">
    <property type="component" value="Unassembled WGS sequence"/>
</dbReference>
<dbReference type="InterPro" id="IPR036388">
    <property type="entry name" value="WH-like_DNA-bd_sf"/>
</dbReference>
<dbReference type="Gene3D" id="1.10.10.10">
    <property type="entry name" value="Winged helix-like DNA-binding domain superfamily/Winged helix DNA-binding domain"/>
    <property type="match status" value="1"/>
</dbReference>
<dbReference type="GO" id="GO:0051607">
    <property type="term" value="P:defense response to virus"/>
    <property type="evidence" value="ECO:0007669"/>
    <property type="project" value="UniProtKB-ARBA"/>
</dbReference>
<keyword evidence="3" id="KW-0677">Repeat</keyword>
<evidence type="ECO:0000259" key="8">
    <source>
        <dbReference type="Pfam" id="PF18052"/>
    </source>
</evidence>
<dbReference type="InterPro" id="IPR055414">
    <property type="entry name" value="LRR_R13L4/SHOC2-like"/>
</dbReference>
<dbReference type="Pfam" id="PF23559">
    <property type="entry name" value="WHD_DRP"/>
    <property type="match status" value="1"/>
</dbReference>
<dbReference type="Pfam" id="PF23598">
    <property type="entry name" value="LRR_14"/>
    <property type="match status" value="1"/>
</dbReference>
<feature type="domain" description="Disease resistance protein winged helix" evidence="9">
    <location>
        <begin position="436"/>
        <end position="508"/>
    </location>
</feature>
<evidence type="ECO:0000313" key="12">
    <source>
        <dbReference type="Proteomes" id="UP000306102"/>
    </source>
</evidence>
<accession>A0A4S4EUR5</accession>
<dbReference type="GO" id="GO:0005524">
    <property type="term" value="F:ATP binding"/>
    <property type="evidence" value="ECO:0007669"/>
    <property type="project" value="UniProtKB-KW"/>
</dbReference>
<dbReference type="SUPFAM" id="SSF52058">
    <property type="entry name" value="L domain-like"/>
    <property type="match status" value="1"/>
</dbReference>
<reference evidence="11 12" key="1">
    <citation type="journal article" date="2018" name="Proc. Natl. Acad. Sci. U.S.A.">
        <title>Draft genome sequence of Camellia sinensis var. sinensis provides insights into the evolution of the tea genome and tea quality.</title>
        <authorList>
            <person name="Wei C."/>
            <person name="Yang H."/>
            <person name="Wang S."/>
            <person name="Zhao J."/>
            <person name="Liu C."/>
            <person name="Gao L."/>
            <person name="Xia E."/>
            <person name="Lu Y."/>
            <person name="Tai Y."/>
            <person name="She G."/>
            <person name="Sun J."/>
            <person name="Cao H."/>
            <person name="Tong W."/>
            <person name="Gao Q."/>
            <person name="Li Y."/>
            <person name="Deng W."/>
            <person name="Jiang X."/>
            <person name="Wang W."/>
            <person name="Chen Q."/>
            <person name="Zhang S."/>
            <person name="Li H."/>
            <person name="Wu J."/>
            <person name="Wang P."/>
            <person name="Li P."/>
            <person name="Shi C."/>
            <person name="Zheng F."/>
            <person name="Jian J."/>
            <person name="Huang B."/>
            <person name="Shan D."/>
            <person name="Shi M."/>
            <person name="Fang C."/>
            <person name="Yue Y."/>
            <person name="Li F."/>
            <person name="Li D."/>
            <person name="Wei S."/>
            <person name="Han B."/>
            <person name="Jiang C."/>
            <person name="Yin Y."/>
            <person name="Xia T."/>
            <person name="Zhang Z."/>
            <person name="Bennetzen J.L."/>
            <person name="Zhao S."/>
            <person name="Wan X."/>
        </authorList>
    </citation>
    <scope>NUCLEOTIDE SEQUENCE [LARGE SCALE GENOMIC DNA]</scope>
    <source>
        <strain evidence="12">cv. Shuchazao</strain>
        <tissue evidence="11">Leaf</tissue>
    </source>
</reference>
<dbReference type="GO" id="GO:0098542">
    <property type="term" value="P:defense response to other organism"/>
    <property type="evidence" value="ECO:0007669"/>
    <property type="project" value="TreeGrafter"/>
</dbReference>
<dbReference type="Pfam" id="PF18052">
    <property type="entry name" value="Rx_N"/>
    <property type="match status" value="1"/>
</dbReference>
<name>A0A4S4EUR5_CAMSN</name>
<dbReference type="EMBL" id="SDRB02002002">
    <property type="protein sequence ID" value="THG20322.1"/>
    <property type="molecule type" value="Genomic_DNA"/>
</dbReference>
<dbReference type="Pfam" id="PF00931">
    <property type="entry name" value="NB-ARC"/>
    <property type="match status" value="1"/>
</dbReference>
<evidence type="ECO:0000256" key="2">
    <source>
        <dbReference type="ARBA" id="ARBA00022614"/>
    </source>
</evidence>
<evidence type="ECO:0000313" key="11">
    <source>
        <dbReference type="EMBL" id="THG20322.1"/>
    </source>
</evidence>
<proteinExistence type="inferred from homology"/>
<evidence type="ECO:0000259" key="7">
    <source>
        <dbReference type="Pfam" id="PF00931"/>
    </source>
</evidence>
<dbReference type="CDD" id="cd14798">
    <property type="entry name" value="RX-CC_like"/>
    <property type="match status" value="1"/>
</dbReference>
<dbReference type="PRINTS" id="PR00364">
    <property type="entry name" value="DISEASERSIST"/>
</dbReference>
<dbReference type="PANTHER" id="PTHR23155:SF1205">
    <property type="entry name" value="DISEASE RESISTANCE PROTEIN RPM1"/>
    <property type="match status" value="1"/>
</dbReference>
<keyword evidence="12" id="KW-1185">Reference proteome</keyword>